<keyword evidence="2" id="KW-1185">Reference proteome</keyword>
<reference evidence="1" key="1">
    <citation type="submission" date="2020-09" db="EMBL/GenBank/DDBJ databases">
        <title>Genome-Enabled Discovery of Anthraquinone Biosynthesis in Senna tora.</title>
        <authorList>
            <person name="Kang S.-H."/>
            <person name="Pandey R.P."/>
            <person name="Lee C.-M."/>
            <person name="Sim J.-S."/>
            <person name="Jeong J.-T."/>
            <person name="Choi B.-S."/>
            <person name="Jung M."/>
            <person name="Ginzburg D."/>
            <person name="Zhao K."/>
            <person name="Won S.Y."/>
            <person name="Oh T.-J."/>
            <person name="Yu Y."/>
            <person name="Kim N.-H."/>
            <person name="Lee O.R."/>
            <person name="Lee T.-H."/>
            <person name="Bashyal P."/>
            <person name="Kim T.-S."/>
            <person name="Lee W.-H."/>
            <person name="Kawkins C."/>
            <person name="Kim C.-K."/>
            <person name="Kim J.S."/>
            <person name="Ahn B.O."/>
            <person name="Rhee S.Y."/>
            <person name="Sohng J.K."/>
        </authorList>
    </citation>
    <scope>NUCLEOTIDE SEQUENCE</scope>
    <source>
        <tissue evidence="1">Leaf</tissue>
    </source>
</reference>
<evidence type="ECO:0000313" key="2">
    <source>
        <dbReference type="Proteomes" id="UP000634136"/>
    </source>
</evidence>
<accession>A0A834X1D3</accession>
<sequence length="56" mass="6170">MEKTKMPRALGIEKTTQTEEGGVAFDASLLLFCPSSYTILHYYLTVADGSVEGNER</sequence>
<dbReference type="EMBL" id="JAAIUW010000004">
    <property type="protein sequence ID" value="KAF7836633.1"/>
    <property type="molecule type" value="Genomic_DNA"/>
</dbReference>
<name>A0A834X1D3_9FABA</name>
<gene>
    <name evidence="1" type="ORF">G2W53_011492</name>
</gene>
<dbReference type="AlphaFoldDB" id="A0A834X1D3"/>
<protein>
    <submittedName>
        <fullName evidence="1">Uncharacterized protein</fullName>
    </submittedName>
</protein>
<evidence type="ECO:0000313" key="1">
    <source>
        <dbReference type="EMBL" id="KAF7836633.1"/>
    </source>
</evidence>
<proteinExistence type="predicted"/>
<comment type="caution">
    <text evidence="1">The sequence shown here is derived from an EMBL/GenBank/DDBJ whole genome shotgun (WGS) entry which is preliminary data.</text>
</comment>
<dbReference type="Proteomes" id="UP000634136">
    <property type="component" value="Unassembled WGS sequence"/>
</dbReference>
<organism evidence="1 2">
    <name type="scientific">Senna tora</name>
    <dbReference type="NCBI Taxonomy" id="362788"/>
    <lineage>
        <taxon>Eukaryota</taxon>
        <taxon>Viridiplantae</taxon>
        <taxon>Streptophyta</taxon>
        <taxon>Embryophyta</taxon>
        <taxon>Tracheophyta</taxon>
        <taxon>Spermatophyta</taxon>
        <taxon>Magnoliopsida</taxon>
        <taxon>eudicotyledons</taxon>
        <taxon>Gunneridae</taxon>
        <taxon>Pentapetalae</taxon>
        <taxon>rosids</taxon>
        <taxon>fabids</taxon>
        <taxon>Fabales</taxon>
        <taxon>Fabaceae</taxon>
        <taxon>Caesalpinioideae</taxon>
        <taxon>Cassia clade</taxon>
        <taxon>Senna</taxon>
    </lineage>
</organism>